<keyword evidence="3 5" id="KW-1133">Transmembrane helix</keyword>
<dbReference type="OrthoDB" id="2020542at2759"/>
<dbReference type="GO" id="GO:0055064">
    <property type="term" value="P:chloride ion homeostasis"/>
    <property type="evidence" value="ECO:0007669"/>
    <property type="project" value="TreeGrafter"/>
</dbReference>
<evidence type="ECO:0000256" key="5">
    <source>
        <dbReference type="SAM" id="Phobius"/>
    </source>
</evidence>
<dbReference type="AlphaFoldDB" id="A0A812D8C2"/>
<feature type="domain" description="SLC12A transporter C-terminal" evidence="6">
    <location>
        <begin position="58"/>
        <end position="152"/>
    </location>
</feature>
<dbReference type="GO" id="GO:0015379">
    <property type="term" value="F:potassium:chloride symporter activity"/>
    <property type="evidence" value="ECO:0007669"/>
    <property type="project" value="TreeGrafter"/>
</dbReference>
<proteinExistence type="predicted"/>
<dbReference type="InterPro" id="IPR018491">
    <property type="entry name" value="SLC12_C"/>
</dbReference>
<dbReference type="Proteomes" id="UP000597762">
    <property type="component" value="Unassembled WGS sequence"/>
</dbReference>
<protein>
    <submittedName>
        <fullName evidence="7">SLC12A4_6</fullName>
    </submittedName>
</protein>
<dbReference type="GO" id="GO:0055075">
    <property type="term" value="P:potassium ion homeostasis"/>
    <property type="evidence" value="ECO:0007669"/>
    <property type="project" value="TreeGrafter"/>
</dbReference>
<name>A0A812D8C2_ACAPH</name>
<evidence type="ECO:0000256" key="4">
    <source>
        <dbReference type="ARBA" id="ARBA00023136"/>
    </source>
</evidence>
<reference evidence="7" key="1">
    <citation type="submission" date="2021-01" db="EMBL/GenBank/DDBJ databases">
        <authorList>
            <person name="Li R."/>
            <person name="Bekaert M."/>
        </authorList>
    </citation>
    <scope>NUCLEOTIDE SEQUENCE</scope>
    <source>
        <strain evidence="7">Farmed</strain>
    </source>
</reference>
<evidence type="ECO:0000256" key="3">
    <source>
        <dbReference type="ARBA" id="ARBA00022989"/>
    </source>
</evidence>
<dbReference type="PANTHER" id="PTHR11827:SF73">
    <property type="entry name" value="KAZACHOC, ISOFORM G"/>
    <property type="match status" value="1"/>
</dbReference>
<accession>A0A812D8C2</accession>
<dbReference type="GO" id="GO:0045202">
    <property type="term" value="C:synapse"/>
    <property type="evidence" value="ECO:0007669"/>
    <property type="project" value="GOC"/>
</dbReference>
<keyword evidence="8" id="KW-1185">Reference proteome</keyword>
<dbReference type="GO" id="GO:0005886">
    <property type="term" value="C:plasma membrane"/>
    <property type="evidence" value="ECO:0007669"/>
    <property type="project" value="TreeGrafter"/>
</dbReference>
<keyword evidence="2 5" id="KW-0812">Transmembrane</keyword>
<evidence type="ECO:0000313" key="7">
    <source>
        <dbReference type="EMBL" id="CAE1290752.1"/>
    </source>
</evidence>
<comment type="subcellular location">
    <subcellularLocation>
        <location evidence="1">Membrane</location>
        <topology evidence="1">Multi-pass membrane protein</topology>
    </subcellularLocation>
</comment>
<dbReference type="InterPro" id="IPR004842">
    <property type="entry name" value="SLC12A_fam"/>
</dbReference>
<feature type="transmembrane region" description="Helical" evidence="5">
    <location>
        <begin position="47"/>
        <end position="69"/>
    </location>
</feature>
<keyword evidence="4 5" id="KW-0472">Membrane</keyword>
<dbReference type="GO" id="GO:0007268">
    <property type="term" value="P:chemical synaptic transmission"/>
    <property type="evidence" value="ECO:0007669"/>
    <property type="project" value="TreeGrafter"/>
</dbReference>
<dbReference type="Pfam" id="PF03522">
    <property type="entry name" value="SLC12"/>
    <property type="match status" value="1"/>
</dbReference>
<feature type="transmembrane region" description="Helical" evidence="5">
    <location>
        <begin position="12"/>
        <end position="35"/>
    </location>
</feature>
<dbReference type="PANTHER" id="PTHR11827">
    <property type="entry name" value="SOLUTE CARRIER FAMILY 12, CATION COTRANSPORTERS"/>
    <property type="match status" value="1"/>
</dbReference>
<evidence type="ECO:0000256" key="1">
    <source>
        <dbReference type="ARBA" id="ARBA00004141"/>
    </source>
</evidence>
<organism evidence="7 8">
    <name type="scientific">Acanthosepion pharaonis</name>
    <name type="common">Pharaoh cuttlefish</name>
    <name type="synonym">Sepia pharaonis</name>
    <dbReference type="NCBI Taxonomy" id="158019"/>
    <lineage>
        <taxon>Eukaryota</taxon>
        <taxon>Metazoa</taxon>
        <taxon>Spiralia</taxon>
        <taxon>Lophotrochozoa</taxon>
        <taxon>Mollusca</taxon>
        <taxon>Cephalopoda</taxon>
        <taxon>Coleoidea</taxon>
        <taxon>Decapodiformes</taxon>
        <taxon>Sepiida</taxon>
        <taxon>Sepiina</taxon>
        <taxon>Sepiidae</taxon>
        <taxon>Acanthosepion</taxon>
    </lineage>
</organism>
<evidence type="ECO:0000313" key="8">
    <source>
        <dbReference type="Proteomes" id="UP000597762"/>
    </source>
</evidence>
<dbReference type="EMBL" id="CAHIKZ030002687">
    <property type="protein sequence ID" value="CAE1290752.1"/>
    <property type="molecule type" value="Genomic_DNA"/>
</dbReference>
<evidence type="ECO:0000259" key="6">
    <source>
        <dbReference type="Pfam" id="PF03522"/>
    </source>
</evidence>
<comment type="caution">
    <text evidence="7">The sequence shown here is derived from an EMBL/GenBank/DDBJ whole genome shotgun (WGS) entry which is preliminary data.</text>
</comment>
<evidence type="ECO:0000256" key="2">
    <source>
        <dbReference type="ARBA" id="ARBA00022692"/>
    </source>
</evidence>
<dbReference type="GO" id="GO:1990573">
    <property type="term" value="P:potassium ion import across plasma membrane"/>
    <property type="evidence" value="ECO:0007669"/>
    <property type="project" value="TreeGrafter"/>
</dbReference>
<sequence length="217" mass="24854">MSFCYPLYRLSFSLSLSLSLFISLCHFPSITLFLSPLPYSSPSGNPSLSLSLLISPHEGGLLMLLPFLLRQHKVWKNCKLRIFTVAQLEDNSIQMEKDLNQYMYNLRIEAEVKIVEMNSSDISAYTYERTLMMEQRTQLLNNMRLQKETAQSIIDRAHNPSHLESKDATLETVVEESVECNESANSLELDRSQYTFSPSEGRSVAKELGKELFQMKP</sequence>
<dbReference type="GO" id="GO:0006884">
    <property type="term" value="P:cell volume homeostasis"/>
    <property type="evidence" value="ECO:0007669"/>
    <property type="project" value="TreeGrafter"/>
</dbReference>
<gene>
    <name evidence="7" type="ORF">SPHA_48368</name>
</gene>